<accession>A0ABU1ILK9</accession>
<protein>
    <submittedName>
        <fullName evidence="1">Uncharacterized protein</fullName>
    </submittedName>
</protein>
<comment type="caution">
    <text evidence="1">The sequence shown here is derived from an EMBL/GenBank/DDBJ whole genome shotgun (WGS) entry which is preliminary data.</text>
</comment>
<reference evidence="1 2" key="1">
    <citation type="submission" date="2023-07" db="EMBL/GenBank/DDBJ databases">
        <title>Genomic Encyclopedia of Type Strains, Phase IV (KMG-IV): sequencing the most valuable type-strain genomes for metagenomic binning, comparative biology and taxonomic classification.</title>
        <authorList>
            <person name="Goeker M."/>
        </authorList>
    </citation>
    <scope>NUCLEOTIDE SEQUENCE [LARGE SCALE GENOMIC DNA]</scope>
    <source>
        <strain evidence="1 2">DSM 45903</strain>
    </source>
</reference>
<organism evidence="1 2">
    <name type="scientific">Desmospora profundinema</name>
    <dbReference type="NCBI Taxonomy" id="1571184"/>
    <lineage>
        <taxon>Bacteria</taxon>
        <taxon>Bacillati</taxon>
        <taxon>Bacillota</taxon>
        <taxon>Bacilli</taxon>
        <taxon>Bacillales</taxon>
        <taxon>Thermoactinomycetaceae</taxon>
        <taxon>Desmospora</taxon>
    </lineage>
</organism>
<evidence type="ECO:0000313" key="2">
    <source>
        <dbReference type="Proteomes" id="UP001185012"/>
    </source>
</evidence>
<gene>
    <name evidence="1" type="ORF">JOE21_001030</name>
</gene>
<evidence type="ECO:0000313" key="1">
    <source>
        <dbReference type="EMBL" id="MDR6225039.1"/>
    </source>
</evidence>
<dbReference type="EMBL" id="JAVDQG010000002">
    <property type="protein sequence ID" value="MDR6225039.1"/>
    <property type="molecule type" value="Genomic_DNA"/>
</dbReference>
<sequence>MRIFICDSLDIGMKIEHLFAWETGRAGGLSAILSVQQ</sequence>
<proteinExistence type="predicted"/>
<dbReference type="Proteomes" id="UP001185012">
    <property type="component" value="Unassembled WGS sequence"/>
</dbReference>
<keyword evidence="2" id="KW-1185">Reference proteome</keyword>
<name>A0ABU1ILK9_9BACL</name>